<dbReference type="InterPro" id="IPR002035">
    <property type="entry name" value="VWF_A"/>
</dbReference>
<dbReference type="Proteomes" id="UP001165289">
    <property type="component" value="Unassembled WGS sequence"/>
</dbReference>
<comment type="caution">
    <text evidence="2">The sequence shown here is derived from an EMBL/GenBank/DDBJ whole genome shotgun (WGS) entry which is preliminary data.</text>
</comment>
<evidence type="ECO:0000259" key="1">
    <source>
        <dbReference type="PROSITE" id="PS50234"/>
    </source>
</evidence>
<dbReference type="Pfam" id="PF00092">
    <property type="entry name" value="VWA"/>
    <property type="match status" value="1"/>
</dbReference>
<gene>
    <name evidence="2" type="ORF">LOD99_6975</name>
</gene>
<dbReference type="SUPFAM" id="SSF53300">
    <property type="entry name" value="vWA-like"/>
    <property type="match status" value="1"/>
</dbReference>
<organism evidence="2 3">
    <name type="scientific">Oopsacas minuta</name>
    <dbReference type="NCBI Taxonomy" id="111878"/>
    <lineage>
        <taxon>Eukaryota</taxon>
        <taxon>Metazoa</taxon>
        <taxon>Porifera</taxon>
        <taxon>Hexactinellida</taxon>
        <taxon>Hexasterophora</taxon>
        <taxon>Lyssacinosida</taxon>
        <taxon>Leucopsacidae</taxon>
        <taxon>Oopsacas</taxon>
    </lineage>
</organism>
<dbReference type="AlphaFoldDB" id="A0AAV7JIX6"/>
<dbReference type="PANTHER" id="PTHR10579">
    <property type="entry name" value="CALCIUM-ACTIVATED CHLORIDE CHANNEL REGULATOR"/>
    <property type="match status" value="1"/>
</dbReference>
<dbReference type="Gene3D" id="3.40.50.410">
    <property type="entry name" value="von Willebrand factor, type A domain"/>
    <property type="match status" value="1"/>
</dbReference>
<keyword evidence="3" id="KW-1185">Reference proteome</keyword>
<name>A0AAV7JIX6_9METZ</name>
<protein>
    <recommendedName>
        <fullName evidence="1">VWFA domain-containing protein</fullName>
    </recommendedName>
</protein>
<feature type="domain" description="VWFA" evidence="1">
    <location>
        <begin position="50"/>
        <end position="228"/>
    </location>
</feature>
<evidence type="ECO:0000313" key="3">
    <source>
        <dbReference type="Proteomes" id="UP001165289"/>
    </source>
</evidence>
<dbReference type="PROSITE" id="PS50234">
    <property type="entry name" value="VWFA"/>
    <property type="match status" value="1"/>
</dbReference>
<dbReference type="SMART" id="SM00327">
    <property type="entry name" value="VWA"/>
    <property type="match status" value="1"/>
</dbReference>
<sequence>MADITPSNKELEVKLLCDRSIVPNSPNDTEIHLMCQITAPEDDMIRAPVSICAVIDRSSSMKDNMELMRMTLKFMVDQFRAEDRLALVMFDHDVSVEFELTAMNEGGKEKARKIIESICERGHTNLSGGLLAGLNVFYQVPEELATKVESVLLFTDGRANYGITNPRTLEKAARNTVMQISRNTNIFTFGYGTEHDANILRTIAEAGNGLFYFIESQESIPESFCDCLGGLLSVAAQNLILSLTAECQVVLQKPSTPFPVTVVKPGKEIQIKVPDIYSGEAKCVVVPTLLSGTRNPVQEEVLLAKLNVTGFSVCSSSHVSLDSQVSVFVDPNCKIAVNSKDQGDILVNRMRIATSEVLEEGKQLSEKGEIAEARQLITDLIQTISHSEVGKHEVCLYCIESLNEVLVELKDKITYKAKANKLMNQFAQGHAWQRANVSKPTMLQQHIADNVCATDSKEEKLKQAEVTPFFANPYQNKKKGAMKMGYFLK</sequence>
<dbReference type="PANTHER" id="PTHR10579:SF43">
    <property type="entry name" value="ZINC FINGER (C3HC4-TYPE RING FINGER) FAMILY PROTEIN"/>
    <property type="match status" value="1"/>
</dbReference>
<reference evidence="2 3" key="1">
    <citation type="journal article" date="2023" name="BMC Biol.">
        <title>The compact genome of the sponge Oopsacas minuta (Hexactinellida) is lacking key metazoan core genes.</title>
        <authorList>
            <person name="Santini S."/>
            <person name="Schenkelaars Q."/>
            <person name="Jourda C."/>
            <person name="Duchesne M."/>
            <person name="Belahbib H."/>
            <person name="Rocher C."/>
            <person name="Selva M."/>
            <person name="Riesgo A."/>
            <person name="Vervoort M."/>
            <person name="Leys S.P."/>
            <person name="Kodjabachian L."/>
            <person name="Le Bivic A."/>
            <person name="Borchiellini C."/>
            <person name="Claverie J.M."/>
            <person name="Renard E."/>
        </authorList>
    </citation>
    <scope>NUCLEOTIDE SEQUENCE [LARGE SCALE GENOMIC DNA]</scope>
    <source>
        <strain evidence="2">SPO-2</strain>
    </source>
</reference>
<proteinExistence type="predicted"/>
<dbReference type="InterPro" id="IPR036465">
    <property type="entry name" value="vWFA_dom_sf"/>
</dbReference>
<accession>A0AAV7JIX6</accession>
<evidence type="ECO:0000313" key="2">
    <source>
        <dbReference type="EMBL" id="KAI6648902.1"/>
    </source>
</evidence>
<dbReference type="InterPro" id="IPR051266">
    <property type="entry name" value="CLCR"/>
</dbReference>
<dbReference type="EMBL" id="JAKMXF010000324">
    <property type="protein sequence ID" value="KAI6648902.1"/>
    <property type="molecule type" value="Genomic_DNA"/>
</dbReference>